<evidence type="ECO:0000313" key="2">
    <source>
        <dbReference type="Proteomes" id="UP000335636"/>
    </source>
</evidence>
<dbReference type="EMBL" id="CABDUW010001443">
    <property type="protein sequence ID" value="VTJ81601.1"/>
    <property type="molecule type" value="Genomic_DNA"/>
</dbReference>
<accession>A0A5E4CKW0</accession>
<dbReference type="AlphaFoldDB" id="A0A5E4CKW0"/>
<sequence>MGRRGRPETEESSLKGMGMWMKRKSRFELPGLEEQWNNDNKASSWFPKHFHLHHYHLFLLEPSSDMGSA</sequence>
<organism evidence="1 2">
    <name type="scientific">Marmota monax</name>
    <name type="common">Woodchuck</name>
    <dbReference type="NCBI Taxonomy" id="9995"/>
    <lineage>
        <taxon>Eukaryota</taxon>
        <taxon>Metazoa</taxon>
        <taxon>Chordata</taxon>
        <taxon>Craniata</taxon>
        <taxon>Vertebrata</taxon>
        <taxon>Euteleostomi</taxon>
        <taxon>Mammalia</taxon>
        <taxon>Eutheria</taxon>
        <taxon>Euarchontoglires</taxon>
        <taxon>Glires</taxon>
        <taxon>Rodentia</taxon>
        <taxon>Sciuromorpha</taxon>
        <taxon>Sciuridae</taxon>
        <taxon>Xerinae</taxon>
        <taxon>Marmotini</taxon>
        <taxon>Marmota</taxon>
    </lineage>
</organism>
<dbReference type="Proteomes" id="UP000335636">
    <property type="component" value="Unassembled WGS sequence"/>
</dbReference>
<gene>
    <name evidence="1" type="ORF">MONAX_5E008872</name>
</gene>
<comment type="caution">
    <text evidence="1">The sequence shown here is derived from an EMBL/GenBank/DDBJ whole genome shotgun (WGS) entry which is preliminary data.</text>
</comment>
<name>A0A5E4CKW0_MARMO</name>
<proteinExistence type="predicted"/>
<reference evidence="1" key="1">
    <citation type="submission" date="2019-04" db="EMBL/GenBank/DDBJ databases">
        <authorList>
            <person name="Alioto T."/>
            <person name="Alioto T."/>
        </authorList>
    </citation>
    <scope>NUCLEOTIDE SEQUENCE [LARGE SCALE GENOMIC DNA]</scope>
</reference>
<feature type="non-terminal residue" evidence="1">
    <location>
        <position position="69"/>
    </location>
</feature>
<keyword evidence="2" id="KW-1185">Reference proteome</keyword>
<evidence type="ECO:0000313" key="1">
    <source>
        <dbReference type="EMBL" id="VTJ81601.1"/>
    </source>
</evidence>
<protein>
    <submittedName>
        <fullName evidence="1">Uncharacterized protein</fullName>
    </submittedName>
</protein>